<dbReference type="KEGG" id="pfj:MYCFIDRAFT_59194"/>
<dbReference type="EMBL" id="KB446556">
    <property type="protein sequence ID" value="EME85900.1"/>
    <property type="molecule type" value="Genomic_DNA"/>
</dbReference>
<dbReference type="InterPro" id="IPR036188">
    <property type="entry name" value="FAD/NAD-bd_sf"/>
</dbReference>
<dbReference type="GeneID" id="19340503"/>
<dbReference type="AlphaFoldDB" id="M2Z804"/>
<sequence length="460" mass="50698">MAQYPVPNSTLSFWRTELHDFDNHRTTEQLPAEVDIVIIGAGFAGASIAYHLLEKSKESGKNVSMAILEAREACSGATGRNGGHLKPDPYYRAAGALRKYGRDAAEEVSSFEQRHVKAIKELVEKENIDCDFVVTRATDVCLYEDIRKELKSGLEALTAAKISSAAEVHYSDGRTAEGISGVKGAKGCFTYTAGHVWPYKLVLSLLSKVVSRGVNLQTHTPVKSARSIKDQRRPWSVETDRGSVKASKVIYATNAYTSTLLPDFKKKIIPVRGICSRIVPTKTHAPFLSNSYILRLSPMEYDYLIPRSDGSIVVGGGRRDFFRDLDQWYDNIDDSKLIEPAKNYFDGYMQRHFRGWEDSGAYTDKVWSGIMGYSSDGFPHVGEVPGKPGAYVCAGFSGHGMPQIFLSGKAIAEMVLDDKKAEEVDLPRLYRASQARLDAKGDVTLDAWTALSGSSAQAKL</sequence>
<protein>
    <recommendedName>
        <fullName evidence="1">FAD dependent oxidoreductase domain-containing protein</fullName>
    </recommendedName>
</protein>
<dbReference type="OrthoDB" id="429143at2759"/>
<dbReference type="HOGENOM" id="CLU_022730_0_1_1"/>
<keyword evidence="3" id="KW-1185">Reference proteome</keyword>
<evidence type="ECO:0000313" key="3">
    <source>
        <dbReference type="Proteomes" id="UP000016932"/>
    </source>
</evidence>
<organism evidence="2 3">
    <name type="scientific">Pseudocercospora fijiensis (strain CIRAD86)</name>
    <name type="common">Black leaf streak disease fungus</name>
    <name type="synonym">Mycosphaerella fijiensis</name>
    <dbReference type="NCBI Taxonomy" id="383855"/>
    <lineage>
        <taxon>Eukaryota</taxon>
        <taxon>Fungi</taxon>
        <taxon>Dikarya</taxon>
        <taxon>Ascomycota</taxon>
        <taxon>Pezizomycotina</taxon>
        <taxon>Dothideomycetes</taxon>
        <taxon>Dothideomycetidae</taxon>
        <taxon>Mycosphaerellales</taxon>
        <taxon>Mycosphaerellaceae</taxon>
        <taxon>Pseudocercospora</taxon>
    </lineage>
</organism>
<dbReference type="PANTHER" id="PTHR13847:SF279">
    <property type="entry name" value="FAD DEPENDENT OXIDOREDUCTASE DOMAIN-CONTAINING PROTEIN-RELATED"/>
    <property type="match status" value="1"/>
</dbReference>
<dbReference type="Gene3D" id="3.50.50.60">
    <property type="entry name" value="FAD/NAD(P)-binding domain"/>
    <property type="match status" value="1"/>
</dbReference>
<dbReference type="GO" id="GO:0005737">
    <property type="term" value="C:cytoplasm"/>
    <property type="evidence" value="ECO:0007669"/>
    <property type="project" value="TreeGrafter"/>
</dbReference>
<dbReference type="RefSeq" id="XP_007922615.1">
    <property type="nucleotide sequence ID" value="XM_007924424.1"/>
</dbReference>
<evidence type="ECO:0000313" key="2">
    <source>
        <dbReference type="EMBL" id="EME85900.1"/>
    </source>
</evidence>
<dbReference type="SUPFAM" id="SSF51905">
    <property type="entry name" value="FAD/NAD(P)-binding domain"/>
    <property type="match status" value="1"/>
</dbReference>
<proteinExistence type="predicted"/>
<name>M2Z804_PSEFD</name>
<accession>M2Z804</accession>
<dbReference type="Gene3D" id="3.30.9.10">
    <property type="entry name" value="D-Amino Acid Oxidase, subunit A, domain 2"/>
    <property type="match status" value="1"/>
</dbReference>
<feature type="domain" description="FAD dependent oxidoreductase" evidence="1">
    <location>
        <begin position="35"/>
        <end position="414"/>
    </location>
</feature>
<dbReference type="VEuPathDB" id="FungiDB:MYCFIDRAFT_59194"/>
<gene>
    <name evidence="2" type="ORF">MYCFIDRAFT_59194</name>
</gene>
<dbReference type="PANTHER" id="PTHR13847">
    <property type="entry name" value="SARCOSINE DEHYDROGENASE-RELATED"/>
    <property type="match status" value="1"/>
</dbReference>
<dbReference type="STRING" id="383855.M2Z804"/>
<dbReference type="eggNOG" id="ENOG502QVCU">
    <property type="taxonomic scope" value="Eukaryota"/>
</dbReference>
<dbReference type="InterPro" id="IPR006076">
    <property type="entry name" value="FAD-dep_OxRdtase"/>
</dbReference>
<dbReference type="Proteomes" id="UP000016932">
    <property type="component" value="Unassembled WGS sequence"/>
</dbReference>
<reference evidence="2 3" key="1">
    <citation type="journal article" date="2012" name="PLoS Pathog.">
        <title>Diverse lifestyles and strategies of plant pathogenesis encoded in the genomes of eighteen Dothideomycetes fungi.</title>
        <authorList>
            <person name="Ohm R.A."/>
            <person name="Feau N."/>
            <person name="Henrissat B."/>
            <person name="Schoch C.L."/>
            <person name="Horwitz B.A."/>
            <person name="Barry K.W."/>
            <person name="Condon B.J."/>
            <person name="Copeland A.C."/>
            <person name="Dhillon B."/>
            <person name="Glaser F."/>
            <person name="Hesse C.N."/>
            <person name="Kosti I."/>
            <person name="LaButti K."/>
            <person name="Lindquist E.A."/>
            <person name="Lucas S."/>
            <person name="Salamov A.A."/>
            <person name="Bradshaw R.E."/>
            <person name="Ciuffetti L."/>
            <person name="Hamelin R.C."/>
            <person name="Kema G.H.J."/>
            <person name="Lawrence C."/>
            <person name="Scott J.A."/>
            <person name="Spatafora J.W."/>
            <person name="Turgeon B.G."/>
            <person name="de Wit P.J.G.M."/>
            <person name="Zhong S."/>
            <person name="Goodwin S.B."/>
            <person name="Grigoriev I.V."/>
        </authorList>
    </citation>
    <scope>NUCLEOTIDE SEQUENCE [LARGE SCALE GENOMIC DNA]</scope>
    <source>
        <strain evidence="2 3">CIRAD86</strain>
    </source>
</reference>
<evidence type="ECO:0000259" key="1">
    <source>
        <dbReference type="Pfam" id="PF01266"/>
    </source>
</evidence>
<dbReference type="Pfam" id="PF01266">
    <property type="entry name" value="DAO"/>
    <property type="match status" value="1"/>
</dbReference>